<dbReference type="AlphaFoldDB" id="A0A347VPZ1"/>
<gene>
    <name evidence="3" type="ORF">DCO61_10180</name>
    <name evidence="4" type="ORF">LS64_002830</name>
</gene>
<feature type="transmembrane region" description="Helical" evidence="1">
    <location>
        <begin position="188"/>
        <end position="221"/>
    </location>
</feature>
<comment type="caution">
    <text evidence="4">The sequence shown here is derived from an EMBL/GenBank/DDBJ whole genome shotgun (WGS) entry which is preliminary data.</text>
</comment>
<feature type="transmembrane region" description="Helical" evidence="1">
    <location>
        <begin position="286"/>
        <end position="304"/>
    </location>
</feature>
<dbReference type="STRING" id="1548018.LS64_14755"/>
<reference evidence="4" key="3">
    <citation type="submission" date="2018-04" db="EMBL/GenBank/DDBJ databases">
        <authorList>
            <person name="Sheh A."/>
            <person name="Shen Z."/>
            <person name="Mannion A.J."/>
            <person name="Fox J.G."/>
        </authorList>
    </citation>
    <scope>NUCLEOTIDE SEQUENCE</scope>
    <source>
        <strain evidence="4">MIT 97-6194</strain>
    </source>
</reference>
<dbReference type="RefSeq" id="WP_034574042.1">
    <property type="nucleotide sequence ID" value="NZ_JRMP02000003.1"/>
</dbReference>
<accession>A0A347VPZ1</accession>
<sequence length="305" mass="34709">MLVNFIICVCVASSVYSVLFFLFLRSEFSENIESNNEDSIKSIESKSTLDSMENKQDSKKHHIIASEQSNLGSNKNTESKTKKDSIKTLNLDSKDFIESKITQDSIKDSIKFFSFKNLAIFCVIFALCFFALKLESSLNFNDFYFLFSIVKSNLFDMILSACLSVFFTLLLVLSLLDFKNLYVPNVLIFALFALNLAMFALISVALIFIPFAILGVFYFFYFTIHIFSRRELMGSGDIWALSSSSSVLLLCYPLHFELIFHLLIISSILGITFALFTKFYSKIDSIKIPFIPFITLALFIICAVN</sequence>
<evidence type="ECO:0000313" key="3">
    <source>
        <dbReference type="EMBL" id="MWV70354.1"/>
    </source>
</evidence>
<reference evidence="4 5" key="1">
    <citation type="journal article" date="2014" name="Genome Announc.">
        <title>Draft genome sequences of eight enterohepatic helicobacter species isolated from both laboratory and wild rodents.</title>
        <authorList>
            <person name="Sheh A."/>
            <person name="Shen Z."/>
            <person name="Fox J.G."/>
        </authorList>
    </citation>
    <scope>NUCLEOTIDE SEQUENCE [LARGE SCALE GENOMIC DNA]</scope>
    <source>
        <strain evidence="4 5">MIT 97-6194</strain>
    </source>
</reference>
<organism evidence="4 5">
    <name type="scientific">Helicobacter saguini</name>
    <dbReference type="NCBI Taxonomy" id="1548018"/>
    <lineage>
        <taxon>Bacteria</taxon>
        <taxon>Pseudomonadati</taxon>
        <taxon>Campylobacterota</taxon>
        <taxon>Epsilonproteobacteria</taxon>
        <taxon>Campylobacterales</taxon>
        <taxon>Helicobacteraceae</taxon>
        <taxon>Helicobacter</taxon>
    </lineage>
</organism>
<feature type="transmembrane region" description="Helical" evidence="1">
    <location>
        <begin position="259"/>
        <end position="280"/>
    </location>
</feature>
<keyword evidence="1" id="KW-0812">Transmembrane</keyword>
<feature type="transmembrane region" description="Helical" evidence="1">
    <location>
        <begin position="6"/>
        <end position="24"/>
    </location>
</feature>
<dbReference type="Proteomes" id="UP000029714">
    <property type="component" value="Unassembled WGS sequence"/>
</dbReference>
<keyword evidence="5" id="KW-1185">Reference proteome</keyword>
<keyword evidence="1" id="KW-1133">Transmembrane helix</keyword>
<reference evidence="3 6" key="4">
    <citation type="submission" date="2019-12" db="EMBL/GenBank/DDBJ databases">
        <title>Multi-Generational Helicobacter saguini Isolates.</title>
        <authorList>
            <person name="Mannion A."/>
            <person name="Shen Z."/>
            <person name="Fox J.G."/>
        </authorList>
    </citation>
    <scope>NUCLEOTIDE SEQUENCE [LARGE SCALE GENOMIC DNA]</scope>
    <source>
        <strain evidence="3">16-048</strain>
        <strain evidence="6">16-048 (F4)</strain>
    </source>
</reference>
<dbReference type="EMBL" id="JRMP02000003">
    <property type="protein sequence ID" value="TLD95301.1"/>
    <property type="molecule type" value="Genomic_DNA"/>
</dbReference>
<dbReference type="Pfam" id="PF01478">
    <property type="entry name" value="Peptidase_A24"/>
    <property type="match status" value="1"/>
</dbReference>
<protein>
    <submittedName>
        <fullName evidence="4">Prepilin peptidase</fullName>
    </submittedName>
</protein>
<reference evidence="4 5" key="2">
    <citation type="journal article" date="2016" name="Infect. Immun.">
        <title>Helicobacter saguini, a Novel Helicobacter Isolated from Cotton-Top Tamarins with Ulcerative Colitis, Has Proinflammatory Properties and Induces Typhlocolitis and Dysplasia in Gnotobiotic IL-10-/- Mice.</title>
        <authorList>
            <person name="Shen Z."/>
            <person name="Mannion A."/>
            <person name="Whary M.T."/>
            <person name="Muthupalani S."/>
            <person name="Sheh A."/>
            <person name="Feng Y."/>
            <person name="Gong G."/>
            <person name="Vandamme P."/>
            <person name="Holcombe H.R."/>
            <person name="Paster B.J."/>
            <person name="Fox J.G."/>
        </authorList>
    </citation>
    <scope>NUCLEOTIDE SEQUENCE [LARGE SCALE GENOMIC DNA]</scope>
    <source>
        <strain evidence="4 5">MIT 97-6194</strain>
    </source>
</reference>
<feature type="transmembrane region" description="Helical" evidence="1">
    <location>
        <begin position="115"/>
        <end position="134"/>
    </location>
</feature>
<dbReference type="GO" id="GO:0016020">
    <property type="term" value="C:membrane"/>
    <property type="evidence" value="ECO:0007669"/>
    <property type="project" value="InterPro"/>
</dbReference>
<dbReference type="GO" id="GO:0004190">
    <property type="term" value="F:aspartic-type endopeptidase activity"/>
    <property type="evidence" value="ECO:0007669"/>
    <property type="project" value="InterPro"/>
</dbReference>
<dbReference type="InterPro" id="IPR000045">
    <property type="entry name" value="Prepilin_IV_endopep_pep"/>
</dbReference>
<evidence type="ECO:0000313" key="4">
    <source>
        <dbReference type="EMBL" id="TLD95301.1"/>
    </source>
</evidence>
<evidence type="ECO:0000313" key="5">
    <source>
        <dbReference type="Proteomes" id="UP000029714"/>
    </source>
</evidence>
<evidence type="ECO:0000313" key="6">
    <source>
        <dbReference type="Proteomes" id="UP000477070"/>
    </source>
</evidence>
<evidence type="ECO:0000259" key="2">
    <source>
        <dbReference type="Pfam" id="PF01478"/>
    </source>
</evidence>
<proteinExistence type="predicted"/>
<dbReference type="EMBL" id="QBIU01000002">
    <property type="protein sequence ID" value="MWV70354.1"/>
    <property type="molecule type" value="Genomic_DNA"/>
</dbReference>
<evidence type="ECO:0000256" key="1">
    <source>
        <dbReference type="SAM" id="Phobius"/>
    </source>
</evidence>
<dbReference type="SUPFAM" id="SSF103473">
    <property type="entry name" value="MFS general substrate transporter"/>
    <property type="match status" value="1"/>
</dbReference>
<keyword evidence="1" id="KW-0472">Membrane</keyword>
<feature type="domain" description="Prepilin type IV endopeptidase peptidase" evidence="2">
    <location>
        <begin position="165"/>
        <end position="275"/>
    </location>
</feature>
<name>A0A347VPZ1_9HELI</name>
<dbReference type="InterPro" id="IPR036259">
    <property type="entry name" value="MFS_trans_sf"/>
</dbReference>
<feature type="transmembrane region" description="Helical" evidence="1">
    <location>
        <begin position="154"/>
        <end position="176"/>
    </location>
</feature>
<dbReference type="Proteomes" id="UP000477070">
    <property type="component" value="Unassembled WGS sequence"/>
</dbReference>